<gene>
    <name evidence="3" type="ORF">DCAR_0522037</name>
</gene>
<dbReference type="KEGG" id="dcr:108223475"/>
<feature type="compositionally biased region" description="Polar residues" evidence="1">
    <location>
        <begin position="181"/>
        <end position="201"/>
    </location>
</feature>
<proteinExistence type="predicted"/>
<dbReference type="Proteomes" id="UP000077755">
    <property type="component" value="Chromosome 5"/>
</dbReference>
<keyword evidence="2" id="KW-1133">Transmembrane helix</keyword>
<feature type="transmembrane region" description="Helical" evidence="2">
    <location>
        <begin position="47"/>
        <end position="65"/>
    </location>
</feature>
<reference evidence="3" key="1">
    <citation type="journal article" date="2016" name="Nat. Genet.">
        <title>A high-quality carrot genome assembly provides new insights into carotenoid accumulation and asterid genome evolution.</title>
        <authorList>
            <person name="Iorizzo M."/>
            <person name="Ellison S."/>
            <person name="Senalik D."/>
            <person name="Zeng P."/>
            <person name="Satapoomin P."/>
            <person name="Huang J."/>
            <person name="Bowman M."/>
            <person name="Iovene M."/>
            <person name="Sanseverino W."/>
            <person name="Cavagnaro P."/>
            <person name="Yildiz M."/>
            <person name="Macko-Podgorni A."/>
            <person name="Moranska E."/>
            <person name="Grzebelus E."/>
            <person name="Grzebelus D."/>
            <person name="Ashrafi H."/>
            <person name="Zheng Z."/>
            <person name="Cheng S."/>
            <person name="Spooner D."/>
            <person name="Van Deynze A."/>
            <person name="Simon P."/>
        </authorList>
    </citation>
    <scope>NUCLEOTIDE SEQUENCE</scope>
    <source>
        <tissue evidence="3">Leaf</tissue>
    </source>
</reference>
<accession>A0AAF1B2X7</accession>
<evidence type="ECO:0000256" key="2">
    <source>
        <dbReference type="SAM" id="Phobius"/>
    </source>
</evidence>
<dbReference type="EMBL" id="CP093347">
    <property type="protein sequence ID" value="WOH02648.1"/>
    <property type="molecule type" value="Genomic_DNA"/>
</dbReference>
<keyword evidence="2" id="KW-0812">Transmembrane</keyword>
<evidence type="ECO:0000256" key="1">
    <source>
        <dbReference type="SAM" id="MobiDB-lite"/>
    </source>
</evidence>
<reference evidence="3" key="2">
    <citation type="submission" date="2022-03" db="EMBL/GenBank/DDBJ databases">
        <title>Draft title - Genomic analysis of global carrot germplasm unveils the trajectory of domestication and the origin of high carotenoid orange carrot.</title>
        <authorList>
            <person name="Iorizzo M."/>
            <person name="Ellison S."/>
            <person name="Senalik D."/>
            <person name="Macko-Podgorni A."/>
            <person name="Grzebelus D."/>
            <person name="Bostan H."/>
            <person name="Rolling W."/>
            <person name="Curaba J."/>
            <person name="Simon P."/>
        </authorList>
    </citation>
    <scope>NUCLEOTIDE SEQUENCE</scope>
    <source>
        <tissue evidence="3">Leaf</tissue>
    </source>
</reference>
<dbReference type="PANTHER" id="PTHR36703:SF1">
    <property type="entry name" value="TRIACYLGLYCEROL LIPASE-LIKE PROTEIN"/>
    <property type="match status" value="1"/>
</dbReference>
<protein>
    <submittedName>
        <fullName evidence="3">Uncharacterized protein</fullName>
    </submittedName>
</protein>
<organism evidence="3 4">
    <name type="scientific">Daucus carota subsp. sativus</name>
    <name type="common">Carrot</name>
    <dbReference type="NCBI Taxonomy" id="79200"/>
    <lineage>
        <taxon>Eukaryota</taxon>
        <taxon>Viridiplantae</taxon>
        <taxon>Streptophyta</taxon>
        <taxon>Embryophyta</taxon>
        <taxon>Tracheophyta</taxon>
        <taxon>Spermatophyta</taxon>
        <taxon>Magnoliopsida</taxon>
        <taxon>eudicotyledons</taxon>
        <taxon>Gunneridae</taxon>
        <taxon>Pentapetalae</taxon>
        <taxon>asterids</taxon>
        <taxon>campanulids</taxon>
        <taxon>Apiales</taxon>
        <taxon>Apiaceae</taxon>
        <taxon>Apioideae</taxon>
        <taxon>Scandiceae</taxon>
        <taxon>Daucinae</taxon>
        <taxon>Daucus</taxon>
        <taxon>Daucus sect. Daucus</taxon>
    </lineage>
</organism>
<feature type="transmembrane region" description="Helical" evidence="2">
    <location>
        <begin position="109"/>
        <end position="130"/>
    </location>
</feature>
<evidence type="ECO:0000313" key="4">
    <source>
        <dbReference type="Proteomes" id="UP000077755"/>
    </source>
</evidence>
<keyword evidence="2" id="KW-0472">Membrane</keyword>
<name>A0AAF1B2X7_DAUCS</name>
<feature type="region of interest" description="Disordered" evidence="1">
    <location>
        <begin position="168"/>
        <end position="201"/>
    </location>
</feature>
<evidence type="ECO:0000313" key="3">
    <source>
        <dbReference type="EMBL" id="WOH02648.1"/>
    </source>
</evidence>
<dbReference type="AlphaFoldDB" id="A0AAF1B2X7"/>
<dbReference type="PANTHER" id="PTHR36703">
    <property type="entry name" value="TRIACYLGLYCEROL LIPASE-LIKE PROTEIN"/>
    <property type="match status" value="1"/>
</dbReference>
<sequence>MNRFGRLGVPNIKRFTVHQIKKRALNSWTAVQDTYYSIKDTFERHKVVFTISTSVASVATAWLGYTLRHLHQSKVEKRLDSIENAMKKNYSMQHNEFKKLVGSSSYNPATHVVVGGASLLIGYGLGWRGGRWYANRKFRKEQMKLQGQIKPRRWPLRLLRRPLTRSKSIESAVKTTEESASKTTQALPKNAPITQPSPVIT</sequence>
<keyword evidence="4" id="KW-1185">Reference proteome</keyword>